<accession>A0AAE8BQ32</accession>
<sequence length="183" mass="20475">MTVIVHENKKLSSLPTLMETQDIINELSMGTDKLSKEEFIRIALEKYPKFDAWSPLVYYRTDGTVLETDLILVSLRGAIAYKMGGDLHINYGDLESGSPQVSVNILGDQHTLQLGRAVASTFLTVPDIYKGIKEADLQVIHLDGQSHQCHILNLEWKLNKPEADTDLVEKTVKVLNADLPTEE</sequence>
<dbReference type="KEGG" id="vg:77943979"/>
<dbReference type="GO" id="GO:0004519">
    <property type="term" value="F:endonuclease activity"/>
    <property type="evidence" value="ECO:0007669"/>
    <property type="project" value="UniProtKB-KW"/>
</dbReference>
<evidence type="ECO:0000313" key="2">
    <source>
        <dbReference type="Proteomes" id="UP000827517"/>
    </source>
</evidence>
<protein>
    <submittedName>
        <fullName evidence="1">HNH homing endonuclease</fullName>
    </submittedName>
</protein>
<dbReference type="GeneID" id="77943979"/>
<evidence type="ECO:0000313" key="1">
    <source>
        <dbReference type="EMBL" id="QZA70574.1"/>
    </source>
</evidence>
<dbReference type="EMBL" id="MZ501267">
    <property type="protein sequence ID" value="QZA70574.1"/>
    <property type="molecule type" value="Genomic_DNA"/>
</dbReference>
<keyword evidence="1" id="KW-0378">Hydrolase</keyword>
<dbReference type="Gene3D" id="3.90.75.20">
    <property type="match status" value="1"/>
</dbReference>
<gene>
    <name evidence="1" type="primary">91</name>
    <name evidence="1" type="ORF">AH04_91</name>
</gene>
<organism evidence="1 2">
    <name type="scientific">Erwinia phage AH04</name>
    <dbReference type="NCBI Taxonomy" id="2869569"/>
    <lineage>
        <taxon>Viruses</taxon>
        <taxon>Duplodnaviria</taxon>
        <taxon>Heunggongvirae</taxon>
        <taxon>Uroviricota</taxon>
        <taxon>Caudoviricetes</taxon>
        <taxon>Chimalliviridae</taxon>
        <taxon>Meadowvirus</taxon>
        <taxon>Meadowvirus AH04</taxon>
    </lineage>
</organism>
<reference evidence="1" key="1">
    <citation type="submission" date="2021-07" db="EMBL/GenBank/DDBJ databases">
        <authorList>
            <person name="Roth S.J."/>
            <person name="Krukonis G.P."/>
            <person name="Delesalle V.A."/>
        </authorList>
    </citation>
    <scope>NUCLEOTIDE SEQUENCE</scope>
</reference>
<name>A0AAE8BQ32_9CAUD</name>
<keyword evidence="2" id="KW-1185">Reference proteome</keyword>
<proteinExistence type="predicted"/>
<keyword evidence="1" id="KW-0540">Nuclease</keyword>
<dbReference type="Proteomes" id="UP000827517">
    <property type="component" value="Segment"/>
</dbReference>
<keyword evidence="1" id="KW-0255">Endonuclease</keyword>
<dbReference type="RefSeq" id="YP_010667845.1">
    <property type="nucleotide sequence ID" value="NC_070952.1"/>
</dbReference>